<dbReference type="SUPFAM" id="SSF53383">
    <property type="entry name" value="PLP-dependent transferases"/>
    <property type="match status" value="1"/>
</dbReference>
<dbReference type="InterPro" id="IPR015421">
    <property type="entry name" value="PyrdxlP-dep_Trfase_major"/>
</dbReference>
<keyword evidence="2" id="KW-0032">Aminotransferase</keyword>
<dbReference type="FunFam" id="3.40.640.10:FF:000014">
    <property type="entry name" value="Adenosylmethionine-8-amino-7-oxononanoate aminotransferase, probable"/>
    <property type="match status" value="1"/>
</dbReference>
<dbReference type="InterPro" id="IPR049704">
    <property type="entry name" value="Aminotrans_3_PPA_site"/>
</dbReference>
<evidence type="ECO:0000313" key="5">
    <source>
        <dbReference type="EMBL" id="CAB4806494.1"/>
    </source>
</evidence>
<comment type="similarity">
    <text evidence="1">Belongs to the class-III pyridoxal-phosphate-dependent aminotransferase family.</text>
</comment>
<dbReference type="AlphaFoldDB" id="A0A6J6YEH7"/>
<dbReference type="InterPro" id="IPR005814">
    <property type="entry name" value="Aminotrans_3"/>
</dbReference>
<protein>
    <submittedName>
        <fullName evidence="5">Unannotated protein</fullName>
    </submittedName>
</protein>
<dbReference type="PANTHER" id="PTHR43094:SF1">
    <property type="entry name" value="AMINOTRANSFERASE CLASS-III"/>
    <property type="match status" value="1"/>
</dbReference>
<evidence type="ECO:0000256" key="2">
    <source>
        <dbReference type="ARBA" id="ARBA00022576"/>
    </source>
</evidence>
<dbReference type="Pfam" id="PF00202">
    <property type="entry name" value="Aminotran_3"/>
    <property type="match status" value="1"/>
</dbReference>
<dbReference type="GO" id="GO:0005829">
    <property type="term" value="C:cytosol"/>
    <property type="evidence" value="ECO:0007669"/>
    <property type="project" value="TreeGrafter"/>
</dbReference>
<accession>A0A6J6YEH7</accession>
<organism evidence="5">
    <name type="scientific">freshwater metagenome</name>
    <dbReference type="NCBI Taxonomy" id="449393"/>
    <lineage>
        <taxon>unclassified sequences</taxon>
        <taxon>metagenomes</taxon>
        <taxon>ecological metagenomes</taxon>
    </lineage>
</organism>
<evidence type="ECO:0000256" key="3">
    <source>
        <dbReference type="ARBA" id="ARBA00022679"/>
    </source>
</evidence>
<evidence type="ECO:0000256" key="1">
    <source>
        <dbReference type="ARBA" id="ARBA00008954"/>
    </source>
</evidence>
<dbReference type="PROSITE" id="PS00600">
    <property type="entry name" value="AA_TRANSFER_CLASS_3"/>
    <property type="match status" value="1"/>
</dbReference>
<dbReference type="EMBL" id="CAFAAY010000003">
    <property type="protein sequence ID" value="CAB4806494.1"/>
    <property type="molecule type" value="Genomic_DNA"/>
</dbReference>
<dbReference type="PANTHER" id="PTHR43094">
    <property type="entry name" value="AMINOTRANSFERASE"/>
    <property type="match status" value="1"/>
</dbReference>
<reference evidence="5" key="1">
    <citation type="submission" date="2020-05" db="EMBL/GenBank/DDBJ databases">
        <authorList>
            <person name="Chiriac C."/>
            <person name="Salcher M."/>
            <person name="Ghai R."/>
            <person name="Kavagutti S V."/>
        </authorList>
    </citation>
    <scope>NUCLEOTIDE SEQUENCE</scope>
</reference>
<dbReference type="Gene3D" id="3.90.1150.10">
    <property type="entry name" value="Aspartate Aminotransferase, domain 1"/>
    <property type="match status" value="1"/>
</dbReference>
<dbReference type="GO" id="GO:0008483">
    <property type="term" value="F:transaminase activity"/>
    <property type="evidence" value="ECO:0007669"/>
    <property type="project" value="UniProtKB-KW"/>
</dbReference>
<dbReference type="Gene3D" id="3.40.640.10">
    <property type="entry name" value="Type I PLP-dependent aspartate aminotransferase-like (Major domain)"/>
    <property type="match status" value="1"/>
</dbReference>
<dbReference type="InterPro" id="IPR015424">
    <property type="entry name" value="PyrdxlP-dep_Trfase"/>
</dbReference>
<sequence length="424" mass="45688">MASQAILTRALWSAQAHMPTVLGQEIEIVGGDGSYVTTATGQRLLDATAGLWHANIGHGREELARAAYDQMKRLETYHVFGRFVNDTALGLADRLAAYSPFADAKVILTSGGSDSVDTACKLARRHWQLEGRTSKKIILSREYAYHGLHAYGTSIAGLKYNREGYGTESLIPETGLIDNSDINRVEAEVLRLGPENIAAIITEPVMGTGGVIPPVPGYLEGLQRLAAEHDILLIADEVITGFGRTGTMFACERYTFKPDLLLMAKGITSGYAPLGGVLVAPRIWQRFYEGFDAPIYRHGTTYSGHATACAVAMANLDILEKEGLIARAGELEMVLDRTLESVRSHELVVEVRVGGFLGGVELSQSVDGTAVVDFALAEGVILRLLRGHTLQISPPFVVTEDEINTIVEVILAGIQSQAKVTAAV</sequence>
<dbReference type="InterPro" id="IPR015422">
    <property type="entry name" value="PyrdxlP-dep_Trfase_small"/>
</dbReference>
<keyword evidence="4" id="KW-0663">Pyridoxal phosphate</keyword>
<dbReference type="GO" id="GO:0030170">
    <property type="term" value="F:pyridoxal phosphate binding"/>
    <property type="evidence" value="ECO:0007669"/>
    <property type="project" value="InterPro"/>
</dbReference>
<gene>
    <name evidence="5" type="ORF">UFOPK3124_00101</name>
</gene>
<name>A0A6J6YEH7_9ZZZZ</name>
<keyword evidence="3" id="KW-0808">Transferase</keyword>
<dbReference type="PIRSF" id="PIRSF000521">
    <property type="entry name" value="Transaminase_4ab_Lys_Orn"/>
    <property type="match status" value="1"/>
</dbReference>
<proteinExistence type="inferred from homology"/>
<dbReference type="CDD" id="cd00610">
    <property type="entry name" value="OAT_like"/>
    <property type="match status" value="1"/>
</dbReference>
<evidence type="ECO:0000256" key="4">
    <source>
        <dbReference type="ARBA" id="ARBA00022898"/>
    </source>
</evidence>